<keyword evidence="2" id="KW-1185">Reference proteome</keyword>
<organism evidence="1 2">
    <name type="scientific">Paenibacillus cremeus</name>
    <dbReference type="NCBI Taxonomy" id="2163881"/>
    <lineage>
        <taxon>Bacteria</taxon>
        <taxon>Bacillati</taxon>
        <taxon>Bacillota</taxon>
        <taxon>Bacilli</taxon>
        <taxon>Bacillales</taxon>
        <taxon>Paenibacillaceae</taxon>
        <taxon>Paenibacillus</taxon>
    </lineage>
</organism>
<dbReference type="RefSeq" id="WP_144853204.1">
    <property type="nucleotide sequence ID" value="NZ_VNJI01000049.1"/>
</dbReference>
<gene>
    <name evidence="1" type="ORF">FPZ49_27540</name>
</gene>
<reference evidence="1 2" key="1">
    <citation type="submission" date="2019-07" db="EMBL/GenBank/DDBJ databases">
        <authorList>
            <person name="Kim J."/>
        </authorList>
    </citation>
    <scope>NUCLEOTIDE SEQUENCE [LARGE SCALE GENOMIC DNA]</scope>
    <source>
        <strain evidence="1 2">JC52</strain>
    </source>
</reference>
<comment type="caution">
    <text evidence="1">The sequence shown here is derived from an EMBL/GenBank/DDBJ whole genome shotgun (WGS) entry which is preliminary data.</text>
</comment>
<evidence type="ECO:0000313" key="2">
    <source>
        <dbReference type="Proteomes" id="UP000317036"/>
    </source>
</evidence>
<dbReference type="Proteomes" id="UP000317036">
    <property type="component" value="Unassembled WGS sequence"/>
</dbReference>
<dbReference type="AlphaFoldDB" id="A0A559K3M7"/>
<evidence type="ECO:0000313" key="1">
    <source>
        <dbReference type="EMBL" id="TVY06716.1"/>
    </source>
</evidence>
<dbReference type="EMBL" id="VNJI01000049">
    <property type="protein sequence ID" value="TVY06716.1"/>
    <property type="molecule type" value="Genomic_DNA"/>
</dbReference>
<dbReference type="OrthoDB" id="2616726at2"/>
<protein>
    <submittedName>
        <fullName evidence="1">Uncharacterized protein</fullName>
    </submittedName>
</protein>
<proteinExistence type="predicted"/>
<accession>A0A559K3M7</accession>
<name>A0A559K3M7_9BACL</name>
<sequence>MPFVTHVNHVTKYGSIYCCLRNKVVPLNDYQISHYCSGCKMNQGVEQGDKVQCYWNDVRNISNPHIVYDPQTEFKRMQAR</sequence>